<dbReference type="EMBL" id="QRDT01000003">
    <property type="protein sequence ID" value="RED38695.1"/>
    <property type="molecule type" value="Genomic_DNA"/>
</dbReference>
<name>A0A336JIC2_9BRAD</name>
<dbReference type="Proteomes" id="UP000252631">
    <property type="component" value="Unassembled WGS sequence"/>
</dbReference>
<dbReference type="AlphaFoldDB" id="A0A336JIC2"/>
<protein>
    <submittedName>
        <fullName evidence="3">Uncharacterized protein</fullName>
    </submittedName>
</protein>
<proteinExistence type="predicted"/>
<reference evidence="2 5" key="2">
    <citation type="submission" date="2018-07" db="EMBL/GenBank/DDBJ databases">
        <title>Genomic Encyclopedia of Archaeal and Bacterial Type Strains, Phase II (KMG-II): from individual species to whole genera.</title>
        <authorList>
            <person name="Goeker M."/>
        </authorList>
    </citation>
    <scope>NUCLEOTIDE SEQUENCE [LARGE SCALE GENOMIC DNA]</scope>
    <source>
        <strain evidence="2 5">JA575</strain>
    </source>
</reference>
<organism evidence="3 4">
    <name type="scientific">Rhodopseudomonas pentothenatexigens</name>
    <dbReference type="NCBI Taxonomy" id="999699"/>
    <lineage>
        <taxon>Bacteria</taxon>
        <taxon>Pseudomonadati</taxon>
        <taxon>Pseudomonadota</taxon>
        <taxon>Alphaproteobacteria</taxon>
        <taxon>Hyphomicrobiales</taxon>
        <taxon>Nitrobacteraceae</taxon>
        <taxon>Rhodopseudomonas</taxon>
    </lineage>
</organism>
<accession>A0A336JIC2</accession>
<gene>
    <name evidence="2" type="ORF">BJ125_10353</name>
    <name evidence="3" type="ORF">SAMN05892882_10353</name>
</gene>
<evidence type="ECO:0000313" key="4">
    <source>
        <dbReference type="Proteomes" id="UP000252631"/>
    </source>
</evidence>
<evidence type="ECO:0000313" key="2">
    <source>
        <dbReference type="EMBL" id="RED38695.1"/>
    </source>
</evidence>
<dbReference type="EMBL" id="UFQQ01000003">
    <property type="protein sequence ID" value="SSW89515.1"/>
    <property type="molecule type" value="Genomic_DNA"/>
</dbReference>
<sequence>MCKAQRCPVTPRAGQRSRSKKKARQIGWRALFVLKSKLDPRQRGASTITTCRPSKRASCSTLAISATSFFTFSSSFVPISW</sequence>
<keyword evidence="5" id="KW-1185">Reference proteome</keyword>
<reference evidence="3 4" key="1">
    <citation type="submission" date="2017-08" db="EMBL/GenBank/DDBJ databases">
        <authorList>
            <person name="de Groot N.N."/>
        </authorList>
    </citation>
    <scope>NUCLEOTIDE SEQUENCE [LARGE SCALE GENOMIC DNA]</scope>
    <source>
        <strain evidence="3 4">JA575</strain>
    </source>
</reference>
<feature type="compositionally biased region" description="Basic residues" evidence="1">
    <location>
        <begin position="15"/>
        <end position="24"/>
    </location>
</feature>
<evidence type="ECO:0000256" key="1">
    <source>
        <dbReference type="SAM" id="MobiDB-lite"/>
    </source>
</evidence>
<dbReference type="Proteomes" id="UP000256343">
    <property type="component" value="Unassembled WGS sequence"/>
</dbReference>
<feature type="region of interest" description="Disordered" evidence="1">
    <location>
        <begin position="1"/>
        <end position="24"/>
    </location>
</feature>
<evidence type="ECO:0000313" key="5">
    <source>
        <dbReference type="Proteomes" id="UP000256343"/>
    </source>
</evidence>
<evidence type="ECO:0000313" key="3">
    <source>
        <dbReference type="EMBL" id="SSW89515.1"/>
    </source>
</evidence>